<dbReference type="InterPro" id="IPR003689">
    <property type="entry name" value="ZIP"/>
</dbReference>
<feature type="transmembrane region" description="Helical" evidence="5">
    <location>
        <begin position="186"/>
        <end position="207"/>
    </location>
</feature>
<keyword evidence="4 5" id="KW-0472">Membrane</keyword>
<feature type="transmembrane region" description="Helical" evidence="5">
    <location>
        <begin position="157"/>
        <end position="180"/>
    </location>
</feature>
<sequence>MFAVILSLLALAATLIGGAVVLRFRQLPPELLAFSAGTLLTILGLDLLPYSLQVCGPLALLACGLSYGGLWWWQRSGRIGGHSHGPEALESHPSTESALVGAVALIVHKLLDGAILGIGLSTGSAIAAGIGLAVVLHSFCDGINTVVLVLRARADRHLAALFLVTNAVAPLVAALGIGGLHFAPAVLGWLISAVSGTFLFIVLHDLLPAALQSQSDFSIAADGKVVLFSSRAVSLAAGLSAGVLLTWALNGLLSQ</sequence>
<feature type="transmembrane region" description="Helical" evidence="5">
    <location>
        <begin position="228"/>
        <end position="249"/>
    </location>
</feature>
<dbReference type="eggNOG" id="COG0428">
    <property type="taxonomic scope" value="Bacteria"/>
</dbReference>
<keyword evidence="3 5" id="KW-1133">Transmembrane helix</keyword>
<accession>U5QEB4</accession>
<proteinExistence type="predicted"/>
<dbReference type="KEGG" id="glj:GKIL_1015"/>
<evidence type="ECO:0000256" key="1">
    <source>
        <dbReference type="ARBA" id="ARBA00004141"/>
    </source>
</evidence>
<comment type="subcellular location">
    <subcellularLocation>
        <location evidence="1">Membrane</location>
        <topology evidence="1">Multi-pass membrane protein</topology>
    </subcellularLocation>
</comment>
<dbReference type="Proteomes" id="UP000017396">
    <property type="component" value="Chromosome"/>
</dbReference>
<dbReference type="GO" id="GO:0016020">
    <property type="term" value="C:membrane"/>
    <property type="evidence" value="ECO:0007669"/>
    <property type="project" value="UniProtKB-SubCell"/>
</dbReference>
<feature type="transmembrane region" description="Helical" evidence="5">
    <location>
        <begin position="126"/>
        <end position="150"/>
    </location>
</feature>
<evidence type="ECO:0000256" key="5">
    <source>
        <dbReference type="SAM" id="Phobius"/>
    </source>
</evidence>
<name>U5QEB4_GLOK1</name>
<dbReference type="EMBL" id="CP003587">
    <property type="protein sequence ID" value="AGY57261.1"/>
    <property type="molecule type" value="Genomic_DNA"/>
</dbReference>
<dbReference type="STRING" id="1183438.GKIL_1015"/>
<reference evidence="6 7" key="1">
    <citation type="journal article" date="2013" name="PLoS ONE">
        <title>Cultivation and Complete Genome Sequencing of Gloeobacter kilaueensis sp. nov., from a Lava Cave in Kilauea Caldera, Hawai'i.</title>
        <authorList>
            <person name="Saw J.H."/>
            <person name="Schatz M."/>
            <person name="Brown M.V."/>
            <person name="Kunkel D.D."/>
            <person name="Foster J.S."/>
            <person name="Shick H."/>
            <person name="Christensen S."/>
            <person name="Hou S."/>
            <person name="Wan X."/>
            <person name="Donachie S.P."/>
        </authorList>
    </citation>
    <scope>NUCLEOTIDE SEQUENCE [LARGE SCALE GENOMIC DNA]</scope>
    <source>
        <strain evidence="7">JS</strain>
    </source>
</reference>
<evidence type="ECO:0000256" key="3">
    <source>
        <dbReference type="ARBA" id="ARBA00022989"/>
    </source>
</evidence>
<evidence type="ECO:0000313" key="7">
    <source>
        <dbReference type="Proteomes" id="UP000017396"/>
    </source>
</evidence>
<organism evidence="6 7">
    <name type="scientific">Gloeobacter kilaueensis (strain ATCC BAA-2537 / CCAP 1431/1 / ULC 316 / JS1)</name>
    <dbReference type="NCBI Taxonomy" id="1183438"/>
    <lineage>
        <taxon>Bacteria</taxon>
        <taxon>Bacillati</taxon>
        <taxon>Cyanobacteriota</taxon>
        <taxon>Cyanophyceae</taxon>
        <taxon>Gloeobacterales</taxon>
        <taxon>Gloeobacteraceae</taxon>
        <taxon>Gloeobacter</taxon>
    </lineage>
</organism>
<evidence type="ECO:0000256" key="2">
    <source>
        <dbReference type="ARBA" id="ARBA00022692"/>
    </source>
</evidence>
<gene>
    <name evidence="6" type="ORF">GKIL_1015</name>
</gene>
<keyword evidence="2 5" id="KW-0812">Transmembrane</keyword>
<dbReference type="AlphaFoldDB" id="U5QEB4"/>
<protein>
    <submittedName>
        <fullName evidence="6">Zinc transporter ZupT</fullName>
    </submittedName>
</protein>
<dbReference type="GO" id="GO:0046873">
    <property type="term" value="F:metal ion transmembrane transporter activity"/>
    <property type="evidence" value="ECO:0007669"/>
    <property type="project" value="InterPro"/>
</dbReference>
<dbReference type="Pfam" id="PF02535">
    <property type="entry name" value="Zip"/>
    <property type="match status" value="1"/>
</dbReference>
<evidence type="ECO:0000256" key="4">
    <source>
        <dbReference type="ARBA" id="ARBA00023136"/>
    </source>
</evidence>
<dbReference type="HOGENOM" id="CLU_1159776_0_0_3"/>
<evidence type="ECO:0000313" key="6">
    <source>
        <dbReference type="EMBL" id="AGY57261.1"/>
    </source>
</evidence>
<keyword evidence="7" id="KW-1185">Reference proteome</keyword>